<accession>A0A1H6YJ32</accession>
<dbReference type="SUPFAM" id="SSF56601">
    <property type="entry name" value="beta-lactamase/transpeptidase-like"/>
    <property type="match status" value="1"/>
</dbReference>
<dbReference type="PANTHER" id="PTHR43283">
    <property type="entry name" value="BETA-LACTAMASE-RELATED"/>
    <property type="match status" value="1"/>
</dbReference>
<name>A0A1H6YJ32_9DEIO</name>
<dbReference type="RefSeq" id="WP_218142870.1">
    <property type="nucleotide sequence ID" value="NZ_FNZA01000007.1"/>
</dbReference>
<reference evidence="3" key="1">
    <citation type="submission" date="2016-10" db="EMBL/GenBank/DDBJ databases">
        <authorList>
            <person name="Varghese N."/>
            <person name="Submissions S."/>
        </authorList>
    </citation>
    <scope>NUCLEOTIDE SEQUENCE [LARGE SCALE GENOMIC DNA]</scope>
    <source>
        <strain evidence="3">CGMCC 1.10218</strain>
    </source>
</reference>
<feature type="domain" description="Beta-lactamase-related" evidence="1">
    <location>
        <begin position="2"/>
        <end position="344"/>
    </location>
</feature>
<dbReference type="Pfam" id="PF00144">
    <property type="entry name" value="Beta-lactamase"/>
    <property type="match status" value="1"/>
</dbReference>
<evidence type="ECO:0000313" key="2">
    <source>
        <dbReference type="EMBL" id="SEJ41301.1"/>
    </source>
</evidence>
<dbReference type="InterPro" id="IPR050789">
    <property type="entry name" value="Diverse_Enzym_Activities"/>
</dbReference>
<dbReference type="STRING" id="856736.SAMN04488058_107137"/>
<organism evidence="2 3">
    <name type="scientific">Deinococcus reticulitermitis</name>
    <dbReference type="NCBI Taxonomy" id="856736"/>
    <lineage>
        <taxon>Bacteria</taxon>
        <taxon>Thermotogati</taxon>
        <taxon>Deinococcota</taxon>
        <taxon>Deinococci</taxon>
        <taxon>Deinococcales</taxon>
        <taxon>Deinococcaceae</taxon>
        <taxon>Deinococcus</taxon>
    </lineage>
</organism>
<dbReference type="Proteomes" id="UP000199223">
    <property type="component" value="Unassembled WGS sequence"/>
</dbReference>
<dbReference type="InterPro" id="IPR001466">
    <property type="entry name" value="Beta-lactam-related"/>
</dbReference>
<dbReference type="PANTHER" id="PTHR43283:SF3">
    <property type="entry name" value="BETA-LACTAMASE FAMILY PROTEIN (AFU_ORTHOLOGUE AFUA_5G07500)"/>
    <property type="match status" value="1"/>
</dbReference>
<evidence type="ECO:0000259" key="1">
    <source>
        <dbReference type="Pfam" id="PF00144"/>
    </source>
</evidence>
<dbReference type="Gene3D" id="3.40.710.10">
    <property type="entry name" value="DD-peptidase/beta-lactamase superfamily"/>
    <property type="match status" value="1"/>
</dbReference>
<evidence type="ECO:0000313" key="3">
    <source>
        <dbReference type="Proteomes" id="UP000199223"/>
    </source>
</evidence>
<proteinExistence type="predicted"/>
<gene>
    <name evidence="2" type="ORF">SAMN04488058_107137</name>
</gene>
<protein>
    <submittedName>
        <fullName evidence="2">CubicO group peptidase, beta-lactamase class C family</fullName>
    </submittedName>
</protein>
<sequence>MGFQDREAGVPLGPDKLFRIYSMTKPVVCTALMTLFEEGRFQLTDPVARYLPAFAKLRVLRRTEGGDRLEDLTRPITVRDLMTHTSGLTYGFLDDSPVGALYRESHFLDDAGRTLERAMADLAELPLAFQPGTRWHYSVGIDVAAHLIERLTDQPLGDALRERLFAPLGMDETGFSVAEGARGRVAAMYGSPDIMTASLPEIFRAALGGFNQRLDVEANYPVDRPETFARGGHGLFSTTSDYFRFAQMLLSGGELDGVRILAPKTTQLMHLNHLPEALRPYEIGGLPAYGYGFGLGSRVLLDVAASGLPGSVGEFGWSGAAKTYYWVDPQEDLVGLFMAQYMVGLELPERTFQALTYQALVG</sequence>
<dbReference type="InterPro" id="IPR012338">
    <property type="entry name" value="Beta-lactam/transpept-like"/>
</dbReference>
<dbReference type="AlphaFoldDB" id="A0A1H6YJ32"/>
<keyword evidence="3" id="KW-1185">Reference proteome</keyword>
<dbReference type="EMBL" id="FNZA01000007">
    <property type="protein sequence ID" value="SEJ41301.1"/>
    <property type="molecule type" value="Genomic_DNA"/>
</dbReference>